<dbReference type="EMBL" id="AUZX01011864">
    <property type="protein sequence ID" value="EQD41310.1"/>
    <property type="molecule type" value="Genomic_DNA"/>
</dbReference>
<protein>
    <submittedName>
        <fullName evidence="1">Uncharacterized protein</fullName>
    </submittedName>
</protein>
<comment type="caution">
    <text evidence="1">The sequence shown here is derived from an EMBL/GenBank/DDBJ whole genome shotgun (WGS) entry which is preliminary data.</text>
</comment>
<name>T1AHA9_9ZZZZ</name>
<reference evidence="1" key="2">
    <citation type="journal article" date="2014" name="ISME J.">
        <title>Microbial stratification in low pH oxic and suboxic macroscopic growths along an acid mine drainage.</title>
        <authorList>
            <person name="Mendez-Garcia C."/>
            <person name="Mesa V."/>
            <person name="Sprenger R.R."/>
            <person name="Richter M."/>
            <person name="Diez M.S."/>
            <person name="Solano J."/>
            <person name="Bargiela R."/>
            <person name="Golyshina O.V."/>
            <person name="Manteca A."/>
            <person name="Ramos J.L."/>
            <person name="Gallego J.R."/>
            <person name="Llorente I."/>
            <person name="Martins Dos Santos V.A."/>
            <person name="Jensen O.N."/>
            <person name="Pelaez A.I."/>
            <person name="Sanchez J."/>
            <person name="Ferrer M."/>
        </authorList>
    </citation>
    <scope>NUCLEOTIDE SEQUENCE</scope>
</reference>
<sequence>MPEPDMSERVEFIEKPTRYSQPMLAVNPISDFDDTHFTKRELRIMRGLANEYRDTQSEDMIEATYLENQPWHKTYSKKGGQQEHIPYNLAFRRQEAEAMDEVVAERDAFVRHFRQA</sequence>
<proteinExistence type="predicted"/>
<accession>T1AHA9</accession>
<dbReference type="AlphaFoldDB" id="T1AHA9"/>
<evidence type="ECO:0000313" key="1">
    <source>
        <dbReference type="EMBL" id="EQD41310.1"/>
    </source>
</evidence>
<organism evidence="1">
    <name type="scientific">mine drainage metagenome</name>
    <dbReference type="NCBI Taxonomy" id="410659"/>
    <lineage>
        <taxon>unclassified sequences</taxon>
        <taxon>metagenomes</taxon>
        <taxon>ecological metagenomes</taxon>
    </lineage>
</organism>
<reference evidence="1" key="1">
    <citation type="submission" date="2013-08" db="EMBL/GenBank/DDBJ databases">
        <authorList>
            <person name="Mendez C."/>
            <person name="Richter M."/>
            <person name="Ferrer M."/>
            <person name="Sanchez J."/>
        </authorList>
    </citation>
    <scope>NUCLEOTIDE SEQUENCE</scope>
</reference>
<gene>
    <name evidence="1" type="ORF">B1A_16135</name>
</gene>